<evidence type="ECO:0000256" key="1">
    <source>
        <dbReference type="ARBA" id="ARBA00004123"/>
    </source>
</evidence>
<evidence type="ECO:0000256" key="14">
    <source>
        <dbReference type="SAM" id="MobiDB-lite"/>
    </source>
</evidence>
<dbReference type="AlphaFoldDB" id="A0AAV8UV65"/>
<comment type="caution">
    <text evidence="16">The sequence shown here is derived from an EMBL/GenBank/DDBJ whole genome shotgun (WGS) entry which is preliminary data.</text>
</comment>
<dbReference type="PANTHER" id="PTHR42801">
    <property type="entry name" value="THIOREDOXIN-DEPENDENT PEROXIDE REDUCTASE"/>
    <property type="match status" value="1"/>
</dbReference>
<dbReference type="GO" id="GO:0005737">
    <property type="term" value="C:cytoplasm"/>
    <property type="evidence" value="ECO:0007669"/>
    <property type="project" value="TreeGrafter"/>
</dbReference>
<comment type="catalytic activity">
    <reaction evidence="12">
        <text>a hydroperoxide + [thioredoxin]-dithiol = an alcohol + [thioredoxin]-disulfide + H2O</text>
        <dbReference type="Rhea" id="RHEA:62620"/>
        <dbReference type="Rhea" id="RHEA-COMP:10698"/>
        <dbReference type="Rhea" id="RHEA-COMP:10700"/>
        <dbReference type="ChEBI" id="CHEBI:15377"/>
        <dbReference type="ChEBI" id="CHEBI:29950"/>
        <dbReference type="ChEBI" id="CHEBI:30879"/>
        <dbReference type="ChEBI" id="CHEBI:35924"/>
        <dbReference type="ChEBI" id="CHEBI:50058"/>
        <dbReference type="EC" id="1.11.1.24"/>
    </reaction>
</comment>
<keyword evidence="6" id="KW-0560">Oxidoreductase</keyword>
<evidence type="ECO:0000313" key="17">
    <source>
        <dbReference type="Proteomes" id="UP001157974"/>
    </source>
</evidence>
<evidence type="ECO:0000256" key="11">
    <source>
        <dbReference type="ARBA" id="ARBA00038489"/>
    </source>
</evidence>
<sequence>MPMELRKRLVQAAAPKVDTAPAKKKKAKKENSGGEEVKAESSGGKKGKLSVGSAFPAVKLEDQDGKEVDLNKVAESHGFVLFVYPRASTPGCTKQACGFRDNHQEIVDAGYQVFGISSDKPKSQMTFKTKQNLPYSLLADPTMSALKALGVAKMPKSAIRSHFIVGKGGVIEDIKIQISPADSVAEATAFVTEKK</sequence>
<dbReference type="Pfam" id="PF00578">
    <property type="entry name" value="AhpC-TSA"/>
    <property type="match status" value="1"/>
</dbReference>
<feature type="domain" description="Thioredoxin" evidence="15">
    <location>
        <begin position="49"/>
        <end position="195"/>
    </location>
</feature>
<comment type="subcellular location">
    <subcellularLocation>
        <location evidence="1">Nucleus</location>
    </subcellularLocation>
</comment>
<evidence type="ECO:0000259" key="15">
    <source>
        <dbReference type="PROSITE" id="PS51352"/>
    </source>
</evidence>
<dbReference type="GO" id="GO:0045454">
    <property type="term" value="P:cell redox homeostasis"/>
    <property type="evidence" value="ECO:0007669"/>
    <property type="project" value="TreeGrafter"/>
</dbReference>
<comment type="subunit">
    <text evidence="2">Monomer.</text>
</comment>
<keyword evidence="8" id="KW-0539">Nucleus</keyword>
<keyword evidence="7" id="KW-1015">Disulfide bond</keyword>
<protein>
    <recommendedName>
        <fullName evidence="3">thioredoxin-dependent peroxiredoxin</fullName>
        <ecNumber evidence="3">1.11.1.24</ecNumber>
    </recommendedName>
    <alternativeName>
        <fullName evidence="13">Nuclear thiol peroxidase</fullName>
    </alternativeName>
    <alternativeName>
        <fullName evidence="10">Thioredoxin peroxidase</fullName>
    </alternativeName>
</protein>
<evidence type="ECO:0000256" key="4">
    <source>
        <dbReference type="ARBA" id="ARBA00022559"/>
    </source>
</evidence>
<evidence type="ECO:0000256" key="9">
    <source>
        <dbReference type="ARBA" id="ARBA00023284"/>
    </source>
</evidence>
<keyword evidence="9" id="KW-0676">Redox-active center</keyword>
<dbReference type="PROSITE" id="PS51352">
    <property type="entry name" value="THIOREDOXIN_2"/>
    <property type="match status" value="1"/>
</dbReference>
<dbReference type="CDD" id="cd03017">
    <property type="entry name" value="PRX_BCP"/>
    <property type="match status" value="1"/>
</dbReference>
<dbReference type="GO" id="GO:0008379">
    <property type="term" value="F:thioredoxin peroxidase activity"/>
    <property type="evidence" value="ECO:0007669"/>
    <property type="project" value="TreeGrafter"/>
</dbReference>
<keyword evidence="5" id="KW-0049">Antioxidant</keyword>
<name>A0AAV8UV65_9RHOD</name>
<dbReference type="EMBL" id="JAMWBK010000005">
    <property type="protein sequence ID" value="KAJ8905147.1"/>
    <property type="molecule type" value="Genomic_DNA"/>
</dbReference>
<reference evidence="16 17" key="1">
    <citation type="journal article" date="2023" name="Nat. Commun.">
        <title>Origin of minicircular mitochondrial genomes in red algae.</title>
        <authorList>
            <person name="Lee Y."/>
            <person name="Cho C.H."/>
            <person name="Lee Y.M."/>
            <person name="Park S.I."/>
            <person name="Yang J.H."/>
            <person name="West J.A."/>
            <person name="Bhattacharya D."/>
            <person name="Yoon H.S."/>
        </authorList>
    </citation>
    <scope>NUCLEOTIDE SEQUENCE [LARGE SCALE GENOMIC DNA]</scope>
    <source>
        <strain evidence="16 17">CCMP1338</strain>
        <tissue evidence="16">Whole cell</tissue>
    </source>
</reference>
<evidence type="ECO:0000256" key="2">
    <source>
        <dbReference type="ARBA" id="ARBA00011245"/>
    </source>
</evidence>
<evidence type="ECO:0000256" key="7">
    <source>
        <dbReference type="ARBA" id="ARBA00023157"/>
    </source>
</evidence>
<evidence type="ECO:0000256" key="8">
    <source>
        <dbReference type="ARBA" id="ARBA00023242"/>
    </source>
</evidence>
<keyword evidence="4" id="KW-0575">Peroxidase</keyword>
<dbReference type="FunFam" id="3.40.30.10:FF:000157">
    <property type="entry name" value="DOT5p Nuclear thiol peroxidase"/>
    <property type="match status" value="1"/>
</dbReference>
<evidence type="ECO:0000256" key="10">
    <source>
        <dbReference type="ARBA" id="ARBA00032824"/>
    </source>
</evidence>
<gene>
    <name evidence="16" type="ORF">NDN08_001657</name>
</gene>
<feature type="compositionally biased region" description="Basic and acidic residues" evidence="14">
    <location>
        <begin position="29"/>
        <end position="39"/>
    </location>
</feature>
<evidence type="ECO:0000256" key="5">
    <source>
        <dbReference type="ARBA" id="ARBA00022862"/>
    </source>
</evidence>
<proteinExistence type="inferred from homology"/>
<evidence type="ECO:0000256" key="3">
    <source>
        <dbReference type="ARBA" id="ARBA00013017"/>
    </source>
</evidence>
<dbReference type="InterPro" id="IPR000866">
    <property type="entry name" value="AhpC/TSA"/>
</dbReference>
<dbReference type="Gene3D" id="3.40.30.10">
    <property type="entry name" value="Glutaredoxin"/>
    <property type="match status" value="1"/>
</dbReference>
<accession>A0AAV8UV65</accession>
<dbReference type="GO" id="GO:0005634">
    <property type="term" value="C:nucleus"/>
    <property type="evidence" value="ECO:0007669"/>
    <property type="project" value="UniProtKB-SubCell"/>
</dbReference>
<feature type="region of interest" description="Disordered" evidence="14">
    <location>
        <begin position="1"/>
        <end position="49"/>
    </location>
</feature>
<evidence type="ECO:0000256" key="12">
    <source>
        <dbReference type="ARBA" id="ARBA00049091"/>
    </source>
</evidence>
<dbReference type="Proteomes" id="UP001157974">
    <property type="component" value="Unassembled WGS sequence"/>
</dbReference>
<dbReference type="InterPro" id="IPR050924">
    <property type="entry name" value="Peroxiredoxin_BCP/PrxQ"/>
</dbReference>
<evidence type="ECO:0000313" key="16">
    <source>
        <dbReference type="EMBL" id="KAJ8905147.1"/>
    </source>
</evidence>
<evidence type="ECO:0000256" key="13">
    <source>
        <dbReference type="ARBA" id="ARBA00077538"/>
    </source>
</evidence>
<dbReference type="GO" id="GO:0034599">
    <property type="term" value="P:cellular response to oxidative stress"/>
    <property type="evidence" value="ECO:0007669"/>
    <property type="project" value="UniProtKB-ARBA"/>
</dbReference>
<dbReference type="InterPro" id="IPR036249">
    <property type="entry name" value="Thioredoxin-like_sf"/>
</dbReference>
<keyword evidence="17" id="KW-1185">Reference proteome</keyword>
<evidence type="ECO:0000256" key="6">
    <source>
        <dbReference type="ARBA" id="ARBA00023002"/>
    </source>
</evidence>
<dbReference type="EC" id="1.11.1.24" evidence="3"/>
<dbReference type="SUPFAM" id="SSF52833">
    <property type="entry name" value="Thioredoxin-like"/>
    <property type="match status" value="1"/>
</dbReference>
<dbReference type="PANTHER" id="PTHR42801:SF23">
    <property type="entry name" value="PEROXIREDOXIN DOT5"/>
    <property type="match status" value="1"/>
</dbReference>
<comment type="similarity">
    <text evidence="11">Belongs to the peroxiredoxin family. BCP/PrxQ subfamily.</text>
</comment>
<organism evidence="16 17">
    <name type="scientific">Rhodosorus marinus</name>
    <dbReference type="NCBI Taxonomy" id="101924"/>
    <lineage>
        <taxon>Eukaryota</taxon>
        <taxon>Rhodophyta</taxon>
        <taxon>Stylonematophyceae</taxon>
        <taxon>Stylonematales</taxon>
        <taxon>Stylonemataceae</taxon>
        <taxon>Rhodosorus</taxon>
    </lineage>
</organism>
<dbReference type="InterPro" id="IPR013766">
    <property type="entry name" value="Thioredoxin_domain"/>
</dbReference>